<gene>
    <name evidence="2" type="ORF">APZ42_026600</name>
</gene>
<feature type="compositionally biased region" description="Basic and acidic residues" evidence="1">
    <location>
        <begin position="73"/>
        <end position="95"/>
    </location>
</feature>
<dbReference type="Proteomes" id="UP000076858">
    <property type="component" value="Unassembled WGS sequence"/>
</dbReference>
<keyword evidence="3" id="KW-1185">Reference proteome</keyword>
<organism evidence="2 3">
    <name type="scientific">Daphnia magna</name>
    <dbReference type="NCBI Taxonomy" id="35525"/>
    <lineage>
        <taxon>Eukaryota</taxon>
        <taxon>Metazoa</taxon>
        <taxon>Ecdysozoa</taxon>
        <taxon>Arthropoda</taxon>
        <taxon>Crustacea</taxon>
        <taxon>Branchiopoda</taxon>
        <taxon>Diplostraca</taxon>
        <taxon>Cladocera</taxon>
        <taxon>Anomopoda</taxon>
        <taxon>Daphniidae</taxon>
        <taxon>Daphnia</taxon>
    </lineage>
</organism>
<dbReference type="InterPro" id="IPR005312">
    <property type="entry name" value="DUF1759"/>
</dbReference>
<evidence type="ECO:0000313" key="3">
    <source>
        <dbReference type="Proteomes" id="UP000076858"/>
    </source>
</evidence>
<protein>
    <submittedName>
        <fullName evidence="2">Uncharacterized protein</fullName>
    </submittedName>
</protein>
<feature type="compositionally biased region" description="Polar residues" evidence="1">
    <location>
        <begin position="17"/>
        <end position="36"/>
    </location>
</feature>
<dbReference type="PANTHER" id="PTHR22954:SF3">
    <property type="entry name" value="PROTEIN CBG08539"/>
    <property type="match status" value="1"/>
</dbReference>
<dbReference type="AlphaFoldDB" id="A0A162DAR5"/>
<name>A0A162DAR5_9CRUS</name>
<feature type="region of interest" description="Disordered" evidence="1">
    <location>
        <begin position="73"/>
        <end position="125"/>
    </location>
</feature>
<dbReference type="Pfam" id="PF03564">
    <property type="entry name" value="DUF1759"/>
    <property type="match status" value="1"/>
</dbReference>
<sequence length="488" mass="55379">MERNWQHSGSREPPNVETPSSSQSLPVNVGAGTSKQDNLEDNDIQQAKRRKLDLEFKLEQSILDQERNLDDIKRKSEREQQDIQRSIDHENRRMEILSGAPKNPLTSTPRSSAHHSPNINQSTVSPLAKISITPFDGDSRHWLPFAHAIHATVEKTNMSDSYKLMSLRDSLTDDIRKRMAHIFTGRNSYTQAWYEIQSKYGIPGNIIQAHVRCLTQVPALQPGDLKSLFDLTVKARDAVTSVHGEQSMGEFTYSTIVTTLASKLPGDLQRECGRYAYNLQPRIPSLADFDKWINATVGAEELCGVTVNTVPAKVQQSYPPRERPPYGSTILNLSSNAAGPAQANGARETPVLEKPNADILHNLAVFIDHRVPVEEICQKLSVSRRTLFRVMKESNLSARPNYTHVSDDKLKVYMTGVLNKNPRFGLQMFKGYLVSQNVLLKQKRLRSCYQDVRISENAPMTYRIHRRVYHVRSPLTLWHIDGHHKFDK</sequence>
<evidence type="ECO:0000313" key="2">
    <source>
        <dbReference type="EMBL" id="KZS09234.1"/>
    </source>
</evidence>
<reference evidence="2 3" key="1">
    <citation type="submission" date="2016-03" db="EMBL/GenBank/DDBJ databases">
        <title>EvidentialGene: Evidence-directed Construction of Genes on Genomes.</title>
        <authorList>
            <person name="Gilbert D.G."/>
            <person name="Choi J.-H."/>
            <person name="Mockaitis K."/>
            <person name="Colbourne J."/>
            <person name="Pfrender M."/>
        </authorList>
    </citation>
    <scope>NUCLEOTIDE SEQUENCE [LARGE SCALE GENOMIC DNA]</scope>
    <source>
        <strain evidence="2 3">Xinb3</strain>
        <tissue evidence="2">Complete organism</tissue>
    </source>
</reference>
<dbReference type="PANTHER" id="PTHR22954">
    <property type="entry name" value="RETROVIRAL PROTEASE-RELATED"/>
    <property type="match status" value="1"/>
</dbReference>
<dbReference type="EMBL" id="LRGB01002098">
    <property type="protein sequence ID" value="KZS09234.1"/>
    <property type="molecule type" value="Genomic_DNA"/>
</dbReference>
<feature type="compositionally biased region" description="Polar residues" evidence="1">
    <location>
        <begin position="104"/>
        <end position="125"/>
    </location>
</feature>
<evidence type="ECO:0000256" key="1">
    <source>
        <dbReference type="SAM" id="MobiDB-lite"/>
    </source>
</evidence>
<accession>A0A162DAR5</accession>
<proteinExistence type="predicted"/>
<comment type="caution">
    <text evidence="2">The sequence shown here is derived from an EMBL/GenBank/DDBJ whole genome shotgun (WGS) entry which is preliminary data.</text>
</comment>
<dbReference type="OrthoDB" id="6333513at2759"/>
<feature type="region of interest" description="Disordered" evidence="1">
    <location>
        <begin position="1"/>
        <end position="46"/>
    </location>
</feature>